<dbReference type="EMBL" id="GG662588">
    <property type="protein sequence ID" value="EAR84746.2"/>
    <property type="molecule type" value="Genomic_DNA"/>
</dbReference>
<accession>Q22HF5</accession>
<evidence type="ECO:0000313" key="3">
    <source>
        <dbReference type="Proteomes" id="UP000009168"/>
    </source>
</evidence>
<sequence length="647" mass="75051">MSGFPSYNNPYYYYVTSHNSSLSNPIVNPYFNYQQMSYKYLVAKNSKDLYLQQNNIGKDRRIDNQQNGQGMQPLLGNIKQKNASYDDQLCKTKKANKDVLKKQGLEPKKATQNGVIIIDDDENDQVSQNINMQQNNIENDSSSVEVIEKPQIEQQKQKNQEKPNNQQQQYVQKQTSERVYGAQAAGNTNIMQKITSLDQSDKSDTVLISNISNISKATTQAISQNSSQISEKKATAIPQKQLIILSDEEDEDQEFKLSQPKELYCYQNNSKTSSSNINNVKNMGQCTQYQKMFQTSQKNIKQIPVCDFAEDLTILKVQNPHKLHINDQFRATQIKRNHFELQSLNQNAYSSKLEKLKLKDHLKQTKCASSFTQNNSFSNTSSKHSNQNAQKNNKFNDYRLQSQNFSQVLHNQNSNNSVSSSSSKAAHTSQNYKNNQNQKYIDAVQSPSQTNSSQQEDKNKKFINSKYLYCRKCDKQIEFSNMRKTSEGQSQLCKACYQTKQKNDQQDKRYWEQVFRNTEDRQNKTEVGVEYQAVIPEYSMVNLQQWQQLNKSKFQAILSNKVHSAEDNGIYTEVINLIRSKYNENYSHNDFLSLIKNTKMTLNEIKEKMENDDQNFMNQIEACCSNTCKNQRVTRLTKRRLEYLQNY</sequence>
<organism evidence="2 3">
    <name type="scientific">Tetrahymena thermophila (strain SB210)</name>
    <dbReference type="NCBI Taxonomy" id="312017"/>
    <lineage>
        <taxon>Eukaryota</taxon>
        <taxon>Sar</taxon>
        <taxon>Alveolata</taxon>
        <taxon>Ciliophora</taxon>
        <taxon>Intramacronucleata</taxon>
        <taxon>Oligohymenophorea</taxon>
        <taxon>Hymenostomatida</taxon>
        <taxon>Tetrahymenina</taxon>
        <taxon>Tetrahymenidae</taxon>
        <taxon>Tetrahymena</taxon>
    </lineage>
</organism>
<reference evidence="3" key="1">
    <citation type="journal article" date="2006" name="PLoS Biol.">
        <title>Macronuclear genome sequence of the ciliate Tetrahymena thermophila, a model eukaryote.</title>
        <authorList>
            <person name="Eisen J.A."/>
            <person name="Coyne R.S."/>
            <person name="Wu M."/>
            <person name="Wu D."/>
            <person name="Thiagarajan M."/>
            <person name="Wortman J.R."/>
            <person name="Badger J.H."/>
            <person name="Ren Q."/>
            <person name="Amedeo P."/>
            <person name="Jones K.M."/>
            <person name="Tallon L.J."/>
            <person name="Delcher A.L."/>
            <person name="Salzberg S.L."/>
            <person name="Silva J.C."/>
            <person name="Haas B.J."/>
            <person name="Majoros W.H."/>
            <person name="Farzad M."/>
            <person name="Carlton J.M."/>
            <person name="Smith R.K. Jr."/>
            <person name="Garg J."/>
            <person name="Pearlman R.E."/>
            <person name="Karrer K.M."/>
            <person name="Sun L."/>
            <person name="Manning G."/>
            <person name="Elde N.C."/>
            <person name="Turkewitz A.P."/>
            <person name="Asai D.J."/>
            <person name="Wilkes D.E."/>
            <person name="Wang Y."/>
            <person name="Cai H."/>
            <person name="Collins K."/>
            <person name="Stewart B.A."/>
            <person name="Lee S.R."/>
            <person name="Wilamowska K."/>
            <person name="Weinberg Z."/>
            <person name="Ruzzo W.L."/>
            <person name="Wloga D."/>
            <person name="Gaertig J."/>
            <person name="Frankel J."/>
            <person name="Tsao C.-C."/>
            <person name="Gorovsky M.A."/>
            <person name="Keeling P.J."/>
            <person name="Waller R.F."/>
            <person name="Patron N.J."/>
            <person name="Cherry J.M."/>
            <person name="Stover N.A."/>
            <person name="Krieger C.J."/>
            <person name="del Toro C."/>
            <person name="Ryder H.F."/>
            <person name="Williamson S.C."/>
            <person name="Barbeau R.A."/>
            <person name="Hamilton E.P."/>
            <person name="Orias E."/>
        </authorList>
    </citation>
    <scope>NUCLEOTIDE SEQUENCE [LARGE SCALE GENOMIC DNA]</scope>
    <source>
        <strain evidence="3">SB210</strain>
    </source>
</reference>
<protein>
    <submittedName>
        <fullName evidence="2">Uncharacterized protein</fullName>
    </submittedName>
</protein>
<dbReference type="GeneID" id="7832825"/>
<proteinExistence type="predicted"/>
<evidence type="ECO:0000256" key="1">
    <source>
        <dbReference type="SAM" id="MobiDB-lite"/>
    </source>
</evidence>
<evidence type="ECO:0000313" key="2">
    <source>
        <dbReference type="EMBL" id="EAR84746.2"/>
    </source>
</evidence>
<dbReference type="RefSeq" id="XP_001032409.2">
    <property type="nucleotide sequence ID" value="XM_001032409.2"/>
</dbReference>
<gene>
    <name evidence="2" type="ORF">TTHERM_00637480</name>
</gene>
<dbReference type="AlphaFoldDB" id="Q22HF5"/>
<keyword evidence="3" id="KW-1185">Reference proteome</keyword>
<dbReference type="KEGG" id="tet:TTHERM_00637480"/>
<feature type="compositionally biased region" description="Low complexity" evidence="1">
    <location>
        <begin position="411"/>
        <end position="423"/>
    </location>
</feature>
<dbReference type="HOGENOM" id="CLU_385669_0_0_1"/>
<dbReference type="InParanoid" id="Q22HF5"/>
<dbReference type="Proteomes" id="UP000009168">
    <property type="component" value="Unassembled WGS sequence"/>
</dbReference>
<feature type="region of interest" description="Disordered" evidence="1">
    <location>
        <begin position="411"/>
        <end position="434"/>
    </location>
</feature>
<name>Q22HF5_TETTS</name>